<keyword evidence="12 16" id="KW-0472">Membrane</keyword>
<keyword evidence="9" id="KW-0833">Ubl conjugation pathway</keyword>
<evidence type="ECO:0000256" key="8">
    <source>
        <dbReference type="ARBA" id="ARBA00022771"/>
    </source>
</evidence>
<evidence type="ECO:0000313" key="20">
    <source>
        <dbReference type="Proteomes" id="UP000623129"/>
    </source>
</evidence>
<dbReference type="PROSITE" id="PS50089">
    <property type="entry name" value="ZF_RING_2"/>
    <property type="match status" value="1"/>
</dbReference>
<dbReference type="GO" id="GO:0016020">
    <property type="term" value="C:membrane"/>
    <property type="evidence" value="ECO:0007669"/>
    <property type="project" value="UniProtKB-SubCell"/>
</dbReference>
<keyword evidence="10" id="KW-0862">Zinc</keyword>
<keyword evidence="11 16" id="KW-1133">Transmembrane helix</keyword>
<evidence type="ECO:0000256" key="14">
    <source>
        <dbReference type="PROSITE-ProRule" id="PRU00175"/>
    </source>
</evidence>
<dbReference type="AlphaFoldDB" id="A0A833RCY7"/>
<dbReference type="FunFam" id="3.30.40.10:FF:000187">
    <property type="entry name" value="E3 ubiquitin-protein ligase ATL6"/>
    <property type="match status" value="1"/>
</dbReference>
<reference evidence="19" key="1">
    <citation type="submission" date="2020-01" db="EMBL/GenBank/DDBJ databases">
        <title>Genome sequence of Kobresia littledalei, the first chromosome-level genome in the family Cyperaceae.</title>
        <authorList>
            <person name="Qu G."/>
        </authorList>
    </citation>
    <scope>NUCLEOTIDE SEQUENCE</scope>
    <source>
        <strain evidence="19">C.B.Clarke</strain>
        <tissue evidence="19">Leaf</tissue>
    </source>
</reference>
<sequence>MAPKLNNHSLFSILLLLFKMLILASRPVVAQSPPSLNSNSQYGYFSPGNFTSSILVIVMLLITAFFLFGFFSIYLRQCTGGILTVNRQRRGLDPAIIENFPTMVYSEVKEHKVGKQALECVVCLSEFEDDEKLRLLPKCSHVFHPDCIDAWLADHVTCPVCRYNLKDYKIGESPNPDTTTVEGGGMLEPATEISQREEERSVGPLALPADAVVVQVNTETEDGQRNREEVTELERIRNMRRAVKSKSSQRPSRFPRSNSTGHSLSSVAWTGEDLDRYTLRIPEHVLRQIIAEGKLKRTTSLLAFKETGEDSSRPGYGGTGEGSSRGGRSIRMFVRDLSERFSTWGIGRRGDGEGSGKGEGSTVRVQFDCLAGGAAEVDKEGPGEGSVGRRVDRANAD</sequence>
<organism evidence="19 20">
    <name type="scientific">Carex littledalei</name>
    <dbReference type="NCBI Taxonomy" id="544730"/>
    <lineage>
        <taxon>Eukaryota</taxon>
        <taxon>Viridiplantae</taxon>
        <taxon>Streptophyta</taxon>
        <taxon>Embryophyta</taxon>
        <taxon>Tracheophyta</taxon>
        <taxon>Spermatophyta</taxon>
        <taxon>Magnoliopsida</taxon>
        <taxon>Liliopsida</taxon>
        <taxon>Poales</taxon>
        <taxon>Cyperaceae</taxon>
        <taxon>Cyperoideae</taxon>
        <taxon>Cariceae</taxon>
        <taxon>Carex</taxon>
        <taxon>Carex subgen. Euthyceras</taxon>
    </lineage>
</organism>
<dbReference type="InterPro" id="IPR053238">
    <property type="entry name" value="RING-H2_zinc_finger"/>
</dbReference>
<comment type="subcellular location">
    <subcellularLocation>
        <location evidence="2">Membrane</location>
        <topology evidence="2">Single-pass membrane protein</topology>
    </subcellularLocation>
</comment>
<dbReference type="PANTHER" id="PTHR14155">
    <property type="entry name" value="RING FINGER DOMAIN-CONTAINING"/>
    <property type="match status" value="1"/>
</dbReference>
<evidence type="ECO:0000256" key="16">
    <source>
        <dbReference type="SAM" id="Phobius"/>
    </source>
</evidence>
<evidence type="ECO:0000256" key="7">
    <source>
        <dbReference type="ARBA" id="ARBA00022723"/>
    </source>
</evidence>
<evidence type="ECO:0000256" key="2">
    <source>
        <dbReference type="ARBA" id="ARBA00004167"/>
    </source>
</evidence>
<dbReference type="OrthoDB" id="8062037at2759"/>
<dbReference type="EC" id="2.3.2.27" evidence="4"/>
<evidence type="ECO:0000256" key="5">
    <source>
        <dbReference type="ARBA" id="ARBA00022679"/>
    </source>
</evidence>
<comment type="pathway">
    <text evidence="3">Protein modification; protein ubiquitination.</text>
</comment>
<feature type="region of interest" description="Disordered" evidence="15">
    <location>
        <begin position="305"/>
        <end position="329"/>
    </location>
</feature>
<evidence type="ECO:0000259" key="18">
    <source>
        <dbReference type="PROSITE" id="PS50089"/>
    </source>
</evidence>
<dbReference type="GO" id="GO:0061630">
    <property type="term" value="F:ubiquitin protein ligase activity"/>
    <property type="evidence" value="ECO:0007669"/>
    <property type="project" value="UniProtKB-EC"/>
</dbReference>
<evidence type="ECO:0000256" key="10">
    <source>
        <dbReference type="ARBA" id="ARBA00022833"/>
    </source>
</evidence>
<evidence type="ECO:0000256" key="11">
    <source>
        <dbReference type="ARBA" id="ARBA00022989"/>
    </source>
</evidence>
<feature type="compositionally biased region" description="Polar residues" evidence="15">
    <location>
        <begin position="245"/>
        <end position="265"/>
    </location>
</feature>
<keyword evidence="17" id="KW-0732">Signal</keyword>
<evidence type="ECO:0000256" key="9">
    <source>
        <dbReference type="ARBA" id="ARBA00022786"/>
    </source>
</evidence>
<dbReference type="PANTHER" id="PTHR14155:SF263">
    <property type="entry name" value="E3 UBIQUITIN-PROTEIN LIGASE ATL6"/>
    <property type="match status" value="1"/>
</dbReference>
<feature type="compositionally biased region" description="Basic and acidic residues" evidence="15">
    <location>
        <begin position="376"/>
        <end position="397"/>
    </location>
</feature>
<evidence type="ECO:0000256" key="1">
    <source>
        <dbReference type="ARBA" id="ARBA00000900"/>
    </source>
</evidence>
<evidence type="ECO:0000256" key="17">
    <source>
        <dbReference type="SAM" id="SignalP"/>
    </source>
</evidence>
<keyword evidence="7" id="KW-0479">Metal-binding</keyword>
<accession>A0A833RCY7</accession>
<dbReference type="Gene3D" id="3.30.40.10">
    <property type="entry name" value="Zinc/RING finger domain, C3HC4 (zinc finger)"/>
    <property type="match status" value="1"/>
</dbReference>
<dbReference type="SMART" id="SM00184">
    <property type="entry name" value="RING"/>
    <property type="match status" value="1"/>
</dbReference>
<feature type="transmembrane region" description="Helical" evidence="16">
    <location>
        <begin position="54"/>
        <end position="75"/>
    </location>
</feature>
<dbReference type="Proteomes" id="UP000623129">
    <property type="component" value="Unassembled WGS sequence"/>
</dbReference>
<keyword evidence="20" id="KW-1185">Reference proteome</keyword>
<feature type="compositionally biased region" description="Gly residues" evidence="15">
    <location>
        <begin position="315"/>
        <end position="325"/>
    </location>
</feature>
<feature type="region of interest" description="Disordered" evidence="15">
    <location>
        <begin position="374"/>
        <end position="397"/>
    </location>
</feature>
<dbReference type="Pfam" id="PF13639">
    <property type="entry name" value="zf-RING_2"/>
    <property type="match status" value="1"/>
</dbReference>
<keyword evidence="5" id="KW-0808">Transferase</keyword>
<comment type="catalytic activity">
    <reaction evidence="1">
        <text>S-ubiquitinyl-[E2 ubiquitin-conjugating enzyme]-L-cysteine + [acceptor protein]-L-lysine = [E2 ubiquitin-conjugating enzyme]-L-cysteine + N(6)-ubiquitinyl-[acceptor protein]-L-lysine.</text>
        <dbReference type="EC" id="2.3.2.27"/>
    </reaction>
</comment>
<protein>
    <recommendedName>
        <fullName evidence="4">RING-type E3 ubiquitin transferase</fullName>
        <ecNumber evidence="4">2.3.2.27</ecNumber>
    </recommendedName>
</protein>
<name>A0A833RCY7_9POAL</name>
<evidence type="ECO:0000256" key="13">
    <source>
        <dbReference type="ARBA" id="ARBA00024209"/>
    </source>
</evidence>
<evidence type="ECO:0000256" key="3">
    <source>
        <dbReference type="ARBA" id="ARBA00004906"/>
    </source>
</evidence>
<evidence type="ECO:0000256" key="4">
    <source>
        <dbReference type="ARBA" id="ARBA00012483"/>
    </source>
</evidence>
<keyword evidence="8 14" id="KW-0863">Zinc-finger</keyword>
<dbReference type="EMBL" id="SWLB01000006">
    <property type="protein sequence ID" value="KAF3337473.1"/>
    <property type="molecule type" value="Genomic_DNA"/>
</dbReference>
<feature type="signal peptide" evidence="17">
    <location>
        <begin position="1"/>
        <end position="30"/>
    </location>
</feature>
<comment type="similarity">
    <text evidence="13">Belongs to the RING-type zinc finger family. ATL subfamily.</text>
</comment>
<gene>
    <name evidence="19" type="ORF">FCM35_KLT18060</name>
</gene>
<feature type="chain" id="PRO_5032809842" description="RING-type E3 ubiquitin transferase" evidence="17">
    <location>
        <begin position="31"/>
        <end position="397"/>
    </location>
</feature>
<evidence type="ECO:0000256" key="15">
    <source>
        <dbReference type="SAM" id="MobiDB-lite"/>
    </source>
</evidence>
<proteinExistence type="inferred from homology"/>
<evidence type="ECO:0000256" key="12">
    <source>
        <dbReference type="ARBA" id="ARBA00023136"/>
    </source>
</evidence>
<feature type="region of interest" description="Disordered" evidence="15">
    <location>
        <begin position="239"/>
        <end position="265"/>
    </location>
</feature>
<dbReference type="InterPro" id="IPR001841">
    <property type="entry name" value="Znf_RING"/>
</dbReference>
<evidence type="ECO:0000313" key="19">
    <source>
        <dbReference type="EMBL" id="KAF3337473.1"/>
    </source>
</evidence>
<keyword evidence="6 16" id="KW-0812">Transmembrane</keyword>
<feature type="domain" description="RING-type" evidence="18">
    <location>
        <begin position="120"/>
        <end position="162"/>
    </location>
</feature>
<dbReference type="InterPro" id="IPR013083">
    <property type="entry name" value="Znf_RING/FYVE/PHD"/>
</dbReference>
<comment type="caution">
    <text evidence="19">The sequence shown here is derived from an EMBL/GenBank/DDBJ whole genome shotgun (WGS) entry which is preliminary data.</text>
</comment>
<dbReference type="SUPFAM" id="SSF57850">
    <property type="entry name" value="RING/U-box"/>
    <property type="match status" value="1"/>
</dbReference>
<dbReference type="GO" id="GO:0008270">
    <property type="term" value="F:zinc ion binding"/>
    <property type="evidence" value="ECO:0007669"/>
    <property type="project" value="UniProtKB-KW"/>
</dbReference>
<evidence type="ECO:0000256" key="6">
    <source>
        <dbReference type="ARBA" id="ARBA00022692"/>
    </source>
</evidence>
<dbReference type="CDD" id="cd16461">
    <property type="entry name" value="RING-H2_EL5-like"/>
    <property type="match status" value="1"/>
</dbReference>